<evidence type="ECO:0000313" key="4">
    <source>
        <dbReference type="EMBL" id="KOX97482.1"/>
    </source>
</evidence>
<protein>
    <recommendedName>
        <fullName evidence="3">DUF7344 domain-containing protein</fullName>
    </recommendedName>
</protein>
<evidence type="ECO:0000259" key="3">
    <source>
        <dbReference type="Pfam" id="PF24035"/>
    </source>
</evidence>
<accession>A0A0M9ARV2</accession>
<evidence type="ECO:0000313" key="5">
    <source>
        <dbReference type="Proteomes" id="UP000037747"/>
    </source>
</evidence>
<feature type="region of interest" description="Disordered" evidence="1">
    <location>
        <begin position="1"/>
        <end position="29"/>
    </location>
</feature>
<dbReference type="RefSeq" id="WP_053770181.1">
    <property type="nucleotide sequence ID" value="NZ_LIST01000001.1"/>
</dbReference>
<keyword evidence="2" id="KW-0812">Transmembrane</keyword>
<evidence type="ECO:0000256" key="1">
    <source>
        <dbReference type="SAM" id="MobiDB-lite"/>
    </source>
</evidence>
<dbReference type="InterPro" id="IPR036388">
    <property type="entry name" value="WH-like_DNA-bd_sf"/>
</dbReference>
<name>A0A0M9ARV2_9EURY</name>
<dbReference type="Proteomes" id="UP000037747">
    <property type="component" value="Unassembled WGS sequence"/>
</dbReference>
<feature type="transmembrane region" description="Helical" evidence="2">
    <location>
        <begin position="161"/>
        <end position="180"/>
    </location>
</feature>
<dbReference type="PATRIC" id="fig|1705389.3.peg.421"/>
<dbReference type="EMBL" id="LIST01000001">
    <property type="protein sequence ID" value="KOX97482.1"/>
    <property type="molecule type" value="Genomic_DNA"/>
</dbReference>
<dbReference type="OrthoDB" id="331021at2157"/>
<proteinExistence type="predicted"/>
<evidence type="ECO:0000256" key="2">
    <source>
        <dbReference type="SAM" id="Phobius"/>
    </source>
</evidence>
<sequence>MTPQLTGSEASLADGEDGSSRDAAGPSRDEVFTALSNARRRNVIKYLKTNGSEARVRDIAEQLAAWENDVEINEVTYKQRKRVYTALHQSHLPKLAESGFIDYERDRGLVSLTEESRQLEVYLEVVSENEILWSEYYVGLAAVCGLLAAAAWTGTAPFDAVSGYAYAVLFAGIFGVSGLFHRLSTKRNRLG</sequence>
<dbReference type="InterPro" id="IPR055768">
    <property type="entry name" value="DUF7344"/>
</dbReference>
<comment type="caution">
    <text evidence="4">The sequence shown here is derived from an EMBL/GenBank/DDBJ whole genome shotgun (WGS) entry which is preliminary data.</text>
</comment>
<dbReference type="Gene3D" id="1.10.10.10">
    <property type="entry name" value="Winged helix-like DNA-binding domain superfamily/Winged helix DNA-binding domain"/>
    <property type="match status" value="1"/>
</dbReference>
<keyword evidence="5" id="KW-1185">Reference proteome</keyword>
<keyword evidence="2" id="KW-1133">Transmembrane helix</keyword>
<feature type="domain" description="DUF7344" evidence="3">
    <location>
        <begin position="32"/>
        <end position="111"/>
    </location>
</feature>
<feature type="transmembrane region" description="Helical" evidence="2">
    <location>
        <begin position="136"/>
        <end position="155"/>
    </location>
</feature>
<dbReference type="AlphaFoldDB" id="A0A0M9ARV2"/>
<keyword evidence="2" id="KW-0472">Membrane</keyword>
<gene>
    <name evidence="4" type="ORF">AMR74_00810</name>
</gene>
<dbReference type="Pfam" id="PF24035">
    <property type="entry name" value="DUF7344"/>
    <property type="match status" value="1"/>
</dbReference>
<reference evidence="4 5" key="1">
    <citation type="submission" date="2015-08" db="EMBL/GenBank/DDBJ databases">
        <title>Genomes of Isolates from Cabo Rojo, PR.</title>
        <authorList>
            <person name="Sanchez-Nieves R.L."/>
            <person name="Montalvo-Rodriguez R."/>
        </authorList>
    </citation>
    <scope>NUCLEOTIDE SEQUENCE [LARGE SCALE GENOMIC DNA]</scope>
    <source>
        <strain evidence="4 5">5</strain>
    </source>
</reference>
<organism evidence="4 5">
    <name type="scientific">Halorubrum tropicale</name>
    <dbReference type="NCBI Taxonomy" id="1765655"/>
    <lineage>
        <taxon>Archaea</taxon>
        <taxon>Methanobacteriati</taxon>
        <taxon>Methanobacteriota</taxon>
        <taxon>Stenosarchaea group</taxon>
        <taxon>Halobacteria</taxon>
        <taxon>Halobacteriales</taxon>
        <taxon>Haloferacaceae</taxon>
        <taxon>Halorubrum</taxon>
    </lineage>
</organism>